<dbReference type="Proteomes" id="UP000799777">
    <property type="component" value="Unassembled WGS sequence"/>
</dbReference>
<gene>
    <name evidence="1" type="ORF">EK21DRAFT_102749</name>
</gene>
<organism evidence="1 2">
    <name type="scientific">Setomelanomma holmii</name>
    <dbReference type="NCBI Taxonomy" id="210430"/>
    <lineage>
        <taxon>Eukaryota</taxon>
        <taxon>Fungi</taxon>
        <taxon>Dikarya</taxon>
        <taxon>Ascomycota</taxon>
        <taxon>Pezizomycotina</taxon>
        <taxon>Dothideomycetes</taxon>
        <taxon>Pleosporomycetidae</taxon>
        <taxon>Pleosporales</taxon>
        <taxon>Pleosporineae</taxon>
        <taxon>Phaeosphaeriaceae</taxon>
        <taxon>Setomelanomma</taxon>
    </lineage>
</organism>
<evidence type="ECO:0000313" key="2">
    <source>
        <dbReference type="Proteomes" id="UP000799777"/>
    </source>
</evidence>
<sequence length="141" mass="15329">MTTAPAISNTLTTSSSRSNAWQIRHSCITSLFLLKDRYTRSVYQGILPDTGAANVSTVGKEQYLALTQEDLTVKIDTSTAGKASIKFGKGEATASISTAQVSTDIRTINFEVLDAPTLFLLCLADIDRLKVYFNNTTDELV</sequence>
<comment type="caution">
    <text evidence="1">The sequence shown here is derived from an EMBL/GenBank/DDBJ whole genome shotgun (WGS) entry which is preliminary data.</text>
</comment>
<reference evidence="1" key="1">
    <citation type="journal article" date="2020" name="Stud. Mycol.">
        <title>101 Dothideomycetes genomes: a test case for predicting lifestyles and emergence of pathogens.</title>
        <authorList>
            <person name="Haridas S."/>
            <person name="Albert R."/>
            <person name="Binder M."/>
            <person name="Bloem J."/>
            <person name="Labutti K."/>
            <person name="Salamov A."/>
            <person name="Andreopoulos B."/>
            <person name="Baker S."/>
            <person name="Barry K."/>
            <person name="Bills G."/>
            <person name="Bluhm B."/>
            <person name="Cannon C."/>
            <person name="Castanera R."/>
            <person name="Culley D."/>
            <person name="Daum C."/>
            <person name="Ezra D."/>
            <person name="Gonzalez J."/>
            <person name="Henrissat B."/>
            <person name="Kuo A."/>
            <person name="Liang C."/>
            <person name="Lipzen A."/>
            <person name="Lutzoni F."/>
            <person name="Magnuson J."/>
            <person name="Mondo S."/>
            <person name="Nolan M."/>
            <person name="Ohm R."/>
            <person name="Pangilinan J."/>
            <person name="Park H.-J."/>
            <person name="Ramirez L."/>
            <person name="Alfaro M."/>
            <person name="Sun H."/>
            <person name="Tritt A."/>
            <person name="Yoshinaga Y."/>
            <person name="Zwiers L.-H."/>
            <person name="Turgeon B."/>
            <person name="Goodwin S."/>
            <person name="Spatafora J."/>
            <person name="Crous P."/>
            <person name="Grigoriev I."/>
        </authorList>
    </citation>
    <scope>NUCLEOTIDE SEQUENCE</scope>
    <source>
        <strain evidence="1">CBS 110217</strain>
    </source>
</reference>
<keyword evidence="2" id="KW-1185">Reference proteome</keyword>
<dbReference type="OrthoDB" id="3786303at2759"/>
<proteinExistence type="predicted"/>
<dbReference type="EMBL" id="ML978230">
    <property type="protein sequence ID" value="KAF2027214.1"/>
    <property type="molecule type" value="Genomic_DNA"/>
</dbReference>
<name>A0A9P4H4A2_9PLEO</name>
<evidence type="ECO:0000313" key="1">
    <source>
        <dbReference type="EMBL" id="KAF2027214.1"/>
    </source>
</evidence>
<dbReference type="AlphaFoldDB" id="A0A9P4H4A2"/>
<accession>A0A9P4H4A2</accession>
<protein>
    <submittedName>
        <fullName evidence="1">Uncharacterized protein</fullName>
    </submittedName>
</protein>